<reference evidence="6" key="1">
    <citation type="journal article" date="2011" name="Genome Biol.">
        <title>Comparative genomics of the social amoebae Dictyostelium discoideum and Dictyostelium purpureum.</title>
        <authorList>
            <consortium name="US DOE Joint Genome Institute (JGI-PGF)"/>
            <person name="Sucgang R."/>
            <person name="Kuo A."/>
            <person name="Tian X."/>
            <person name="Salerno W."/>
            <person name="Parikh A."/>
            <person name="Feasley C.L."/>
            <person name="Dalin E."/>
            <person name="Tu H."/>
            <person name="Huang E."/>
            <person name="Barry K."/>
            <person name="Lindquist E."/>
            <person name="Shapiro H."/>
            <person name="Bruce D."/>
            <person name="Schmutz J."/>
            <person name="Salamov A."/>
            <person name="Fey P."/>
            <person name="Gaudet P."/>
            <person name="Anjard C."/>
            <person name="Babu M.M."/>
            <person name="Basu S."/>
            <person name="Bushmanova Y."/>
            <person name="van der Wel H."/>
            <person name="Katoh-Kurasawa M."/>
            <person name="Dinh C."/>
            <person name="Coutinho P.M."/>
            <person name="Saito T."/>
            <person name="Elias M."/>
            <person name="Schaap P."/>
            <person name="Kay R.R."/>
            <person name="Henrissat B."/>
            <person name="Eichinger L."/>
            <person name="Rivero F."/>
            <person name="Putnam N.H."/>
            <person name="West C.M."/>
            <person name="Loomis W.F."/>
            <person name="Chisholm R.L."/>
            <person name="Shaulsky G."/>
            <person name="Strassmann J.E."/>
            <person name="Queller D.C."/>
            <person name="Kuspa A."/>
            <person name="Grigoriev I.V."/>
        </authorList>
    </citation>
    <scope>NUCLEOTIDE SEQUENCE [LARGE SCALE GENOMIC DNA]</scope>
    <source>
        <strain evidence="6">QSDP1</strain>
    </source>
</reference>
<keyword evidence="6" id="KW-1185">Reference proteome</keyword>
<dbReference type="InterPro" id="IPR055462">
    <property type="entry name" value="DUF7034"/>
</dbReference>
<dbReference type="InterPro" id="IPR000742">
    <property type="entry name" value="EGF"/>
</dbReference>
<dbReference type="KEGG" id="dpp:DICPUDRAFT_80951"/>
<evidence type="ECO:0000256" key="2">
    <source>
        <dbReference type="SAM" id="SignalP"/>
    </source>
</evidence>
<accession>F0ZS13</accession>
<dbReference type="OrthoDB" id="5951731at2759"/>
<dbReference type="InParanoid" id="F0ZS13"/>
<feature type="domain" description="EGF-like" evidence="3 4">
    <location>
        <begin position="1027"/>
        <end position="1038"/>
    </location>
</feature>
<dbReference type="Proteomes" id="UP000001064">
    <property type="component" value="Unassembled WGS sequence"/>
</dbReference>
<dbReference type="Pfam" id="PF23033">
    <property type="entry name" value="DUF7034"/>
    <property type="match status" value="1"/>
</dbReference>
<dbReference type="PANTHER" id="PTHR31378:SF29">
    <property type="entry name" value="EGF-LIKE DOMAIN-CONTAINING PROTEIN-RELATED"/>
    <property type="match status" value="1"/>
</dbReference>
<dbReference type="OMA" id="STCANND"/>
<dbReference type="InterPro" id="IPR054484">
    <property type="entry name" value="ComC_SSD"/>
</dbReference>
<dbReference type="EMBL" id="GL871150">
    <property type="protein sequence ID" value="EGC33270.1"/>
    <property type="molecule type" value="Genomic_DNA"/>
</dbReference>
<gene>
    <name evidence="5" type="ORF">DICPUDRAFT_80951</name>
</gene>
<name>F0ZS13_DICPU</name>
<dbReference type="Pfam" id="PF24893">
    <property type="entry name" value="DUF7743"/>
    <property type="match status" value="1"/>
</dbReference>
<protein>
    <recommendedName>
        <fullName evidence="3 4">EGF-like domain-containing protein</fullName>
    </recommendedName>
</protein>
<dbReference type="RefSeq" id="XP_003290217.1">
    <property type="nucleotide sequence ID" value="XM_003290169.1"/>
</dbReference>
<dbReference type="eggNOG" id="ENOG502SC7H">
    <property type="taxonomic scope" value="Eukaryota"/>
</dbReference>
<keyword evidence="1" id="KW-0472">Membrane</keyword>
<dbReference type="InterPro" id="IPR055463">
    <property type="entry name" value="DUF7035"/>
</dbReference>
<sequence length="1343" mass="152245">MIKKIFVLLFIFIFKINNSQIIYNNGDIKLYDYPSNVYSSYGTKNGNTICNNDLVYWMPSNTFEIKDIQPNIPFTRNTKNVLVFTLNTPVSSNIYKFNLIITNTSSLSESQYTINFLCESIDTEKLQIKALFDKPLPDKNTVNFYYIYVSIKDLKYPLDLLATSPTFSNEVINTERLNKELYNLKINKEFEKIIDVNIIINISIQSKQFSITLKPIYQSSSYQLLKVKSFPSSLAGPFIYYPFSAPGLFLTSNLTNSNSMLIYNTTNFLGEYIKKIGQQVDSNGNLLYTYIAPFNFYTGSNGDQKYFIKYNNGPNLATLENSIEFEIKSPQSPLQSTLRVEDTFSHKIGCVKLNCPLNSSPIKYQYFGLSFEAEYPYGIVEGSPTEFTFKSFYHFKLANAAFDNALGVSQVYTGINYNAPLDEESSTDTLPPTIYIFELEQIIANKYLLRVGAQDQTSISTFLLYKRFGYETLVSGDSKDGIFEMIIDIFQFNFFSVYDYFSNKIEMTENAIAIVYPNNIPLLITPKQVPYVDFIIEDVRFLKNDIDILNQPSNNSIYFYSSNLPKDYPITFQLLDTISYYDQLEGFIQPLPVKWSSSLQLFYCNFMVPKNTDAYEIDYEFKTPYTTIKSAAYSPLRVAKTNYDNDGPMITKITNANTFEKTGWRITITDETNGFSNGYIKAIGLNDFSIFTFNFTFQNATSGTIFNGVYDIIINVHILCTVQEYEIDFIYLEDTGKRFSQYSKFGSKYIAARNPFRNLEESIEDYKTMTICSIINNGTRSPDLLSFNYSKNEIDVGGVDRTISFWFTAEDTESGLMPSQKPKVYLTASDMQLLQCESIITEKKESMTSYQCDIEVPLGFGYPNDLLVSVHGFINNGGFYSGFSNDADVLIYHSRVKVIYSMIPMLISYEPVYIYSTSDIVIYGKSLKNTISTMIKYSNNVVKSYKPSRIIGETVLIIKRDESIEITGPFRVTAISQSNRTNIITIYPIDGGSTGPMPPTTNKPQKCQGTPPCGGPSRGHCVENQGCVCNSPYVGIDCSSQVIIVPKPSVNNTEPTVQIPINDDDEVDNVLYNSLVSIVSIREISNINNSAIGTYNFDKWYLKPIDQSTNQYYTNLTISSQTVHITATLKWFENITNINFANQNLTMNPSSIKYTIEISNYPFENRINSLQLIMSASFISSKTKDTCSLKEFDETTSGDNSNYLKIQIENKSLYGRFIKRAIINDGAATVSLQNDLIDSEMNTITNPHQIQTYIGILMPWFENNIIIDPDFSVLVDSNSASLSSNSTCANNDQKLSNTKIAGIAIGCAAFTIIAVVSVIYIIHKKKVNKRFLKNIDVKLKDMQ</sequence>
<dbReference type="InterPro" id="IPR056645">
    <property type="entry name" value="DUF7743"/>
</dbReference>
<keyword evidence="1" id="KW-1133">Transmembrane helix</keyword>
<dbReference type="PROSITE" id="PS01186">
    <property type="entry name" value="EGF_2"/>
    <property type="match status" value="1"/>
</dbReference>
<dbReference type="GeneID" id="10504559"/>
<dbReference type="Pfam" id="PF23034">
    <property type="entry name" value="DUF7035"/>
    <property type="match status" value="1"/>
</dbReference>
<evidence type="ECO:0000313" key="6">
    <source>
        <dbReference type="Proteomes" id="UP000001064"/>
    </source>
</evidence>
<feature type="chain" id="PRO_5003265356" description="EGF-like domain-containing protein" evidence="2">
    <location>
        <begin position="20"/>
        <end position="1343"/>
    </location>
</feature>
<evidence type="ECO:0000313" key="5">
    <source>
        <dbReference type="EMBL" id="EGC33270.1"/>
    </source>
</evidence>
<keyword evidence="1" id="KW-0812">Transmembrane</keyword>
<dbReference type="Pfam" id="PF22933">
    <property type="entry name" value="ComC_SSD"/>
    <property type="match status" value="1"/>
</dbReference>
<dbReference type="InterPro" id="IPR057709">
    <property type="entry name" value="DUF7949"/>
</dbReference>
<evidence type="ECO:0000259" key="3">
    <source>
        <dbReference type="PROSITE" id="PS00022"/>
    </source>
</evidence>
<evidence type="ECO:0000256" key="1">
    <source>
        <dbReference type="SAM" id="Phobius"/>
    </source>
</evidence>
<dbReference type="PANTHER" id="PTHR31378">
    <property type="entry name" value="EGF-LIKE DOMAIN-CONTAINING PROTEIN-RELATED-RELATED"/>
    <property type="match status" value="1"/>
</dbReference>
<dbReference type="Pfam" id="PF25820">
    <property type="entry name" value="DUF7949"/>
    <property type="match status" value="1"/>
</dbReference>
<feature type="transmembrane region" description="Helical" evidence="1">
    <location>
        <begin position="1300"/>
        <end position="1322"/>
    </location>
</feature>
<proteinExistence type="predicted"/>
<dbReference type="VEuPathDB" id="AmoebaDB:DICPUDRAFT_80951"/>
<keyword evidence="2" id="KW-0732">Signal</keyword>
<evidence type="ECO:0000259" key="4">
    <source>
        <dbReference type="PROSITE" id="PS01186"/>
    </source>
</evidence>
<dbReference type="PROSITE" id="PS00022">
    <property type="entry name" value="EGF_1"/>
    <property type="match status" value="1"/>
</dbReference>
<organism evidence="5 6">
    <name type="scientific">Dictyostelium purpureum</name>
    <name type="common">Slime mold</name>
    <dbReference type="NCBI Taxonomy" id="5786"/>
    <lineage>
        <taxon>Eukaryota</taxon>
        <taxon>Amoebozoa</taxon>
        <taxon>Evosea</taxon>
        <taxon>Eumycetozoa</taxon>
        <taxon>Dictyostelia</taxon>
        <taxon>Dictyosteliales</taxon>
        <taxon>Dictyosteliaceae</taxon>
        <taxon>Dictyostelium</taxon>
    </lineage>
</organism>
<feature type="signal peptide" evidence="2">
    <location>
        <begin position="1"/>
        <end position="19"/>
    </location>
</feature>